<dbReference type="Proteomes" id="UP000297352">
    <property type="component" value="Unassembled WGS sequence"/>
</dbReference>
<organism evidence="2 3">
    <name type="scientific">Leptospira levettii</name>
    <dbReference type="NCBI Taxonomy" id="2023178"/>
    <lineage>
        <taxon>Bacteria</taxon>
        <taxon>Pseudomonadati</taxon>
        <taxon>Spirochaetota</taxon>
        <taxon>Spirochaetia</taxon>
        <taxon>Leptospirales</taxon>
        <taxon>Leptospiraceae</taxon>
        <taxon>Leptospira</taxon>
    </lineage>
</organism>
<protein>
    <submittedName>
        <fullName evidence="2">ATP-binding protein</fullName>
    </submittedName>
</protein>
<sequence>MNIEDLYNLIDLNKINEFVDLNQEENLYIDFKTLKSNELNSDDDKGNYAKALSGFANSEGGIIIWGVETQKKSEIDAASGIKEIENVKKSLTRIEQLTGELLSPKLVGVKNKIINTKENNGLIVTYIPPSDNPPHMALGKLHAYYKRSGESFYRMEHFDIADLFARKKSPKLEFCYAINKTGKGNNQVNCNIKFGLKNISKVIAKFPMLDIHLSNPYQLSSYGIDGNGNYGLERSIGTSGKSGWNRYIGNLGTVIHSNSLIYVVSSDTISVKIENEIKDLVVSFDIYSEGMDPISDSITILGEEIKTNALS</sequence>
<gene>
    <name evidence="2" type="ORF">EHQ60_18655</name>
</gene>
<dbReference type="GO" id="GO:0005524">
    <property type="term" value="F:ATP binding"/>
    <property type="evidence" value="ECO:0007669"/>
    <property type="project" value="UniProtKB-KW"/>
</dbReference>
<dbReference type="InterPro" id="IPR007421">
    <property type="entry name" value="Schlafen_AlbA_2_dom"/>
</dbReference>
<dbReference type="RefSeq" id="WP_135689182.1">
    <property type="nucleotide sequence ID" value="NZ_RQGI01000063.1"/>
</dbReference>
<accession>A0ABY2MH39</accession>
<comment type="caution">
    <text evidence="2">The sequence shown here is derived from an EMBL/GenBank/DDBJ whole genome shotgun (WGS) entry which is preliminary data.</text>
</comment>
<evidence type="ECO:0000313" key="3">
    <source>
        <dbReference type="Proteomes" id="UP000297352"/>
    </source>
</evidence>
<reference evidence="3" key="1">
    <citation type="journal article" date="2019" name="PLoS Negl. Trop. Dis.">
        <title>Revisiting the worldwide diversity of Leptospira species in the environment.</title>
        <authorList>
            <person name="Vincent A.T."/>
            <person name="Schiettekatte O."/>
            <person name="Bourhy P."/>
            <person name="Veyrier F.J."/>
            <person name="Picardeau M."/>
        </authorList>
    </citation>
    <scope>NUCLEOTIDE SEQUENCE [LARGE SCALE GENOMIC DNA]</scope>
    <source>
        <strain evidence="3">201702449</strain>
    </source>
</reference>
<evidence type="ECO:0000313" key="2">
    <source>
        <dbReference type="EMBL" id="TGL66506.1"/>
    </source>
</evidence>
<dbReference type="Pfam" id="PF04326">
    <property type="entry name" value="SLFN_AlbA_2"/>
    <property type="match status" value="1"/>
</dbReference>
<keyword evidence="2" id="KW-0067">ATP-binding</keyword>
<feature type="domain" description="Schlafen AlbA-2" evidence="1">
    <location>
        <begin position="25"/>
        <end position="155"/>
    </location>
</feature>
<dbReference type="EMBL" id="RQGI01000063">
    <property type="protein sequence ID" value="TGL66506.1"/>
    <property type="molecule type" value="Genomic_DNA"/>
</dbReference>
<evidence type="ECO:0000259" key="1">
    <source>
        <dbReference type="Pfam" id="PF04326"/>
    </source>
</evidence>
<name>A0ABY2MH39_9LEPT</name>
<dbReference type="Gene3D" id="3.30.950.30">
    <property type="entry name" value="Schlafen, AAA domain"/>
    <property type="match status" value="1"/>
</dbReference>
<dbReference type="InterPro" id="IPR038461">
    <property type="entry name" value="Schlafen_AlbA_2_dom_sf"/>
</dbReference>
<keyword evidence="2" id="KW-0547">Nucleotide-binding</keyword>
<proteinExistence type="predicted"/>
<keyword evidence="3" id="KW-1185">Reference proteome</keyword>